<dbReference type="SUPFAM" id="SSF52402">
    <property type="entry name" value="Adenine nucleotide alpha hydrolases-like"/>
    <property type="match status" value="1"/>
</dbReference>
<dbReference type="Pfam" id="PF00733">
    <property type="entry name" value="Asn_synthase"/>
    <property type="match status" value="1"/>
</dbReference>
<dbReference type="EC" id="6.3.5.4" evidence="3"/>
<sequence length="604" mass="67295">MCGITGYLNFGNRRAPDHLAALIGRMNAAVAHRGPDDRGQWHDPENYCHLGHTRLSIIDLSSAGHQPMHTADERYVITFNGEIYNFQALRRLLEKDGAVFRTATDTEVLLNGFALLGTRLFEYIDGMYALAIFDRETRCLTLARDRAGEKPLYYAATDSLFAFASELRPLLEIADLPVALSEEALAQYFTFRYVPEPDSMLAPIRKLEPGMMLQVFSDGRQRRQRHFSFVIDQDGEAPASDIENYTSVLEKVLTQALRDRLNSDVPLGMFLSSGVDSSLACALLTKELGQSVKTFTIGFEGDPQSEHRAARDIAATLGAEHHEHIFSAADFDRICDDIGQLLDEPNGDRSCVPTYLLAEFTRKHVTVAISGDAGDELYGGYGRYPAFAIAYDRMTDFVPSTMVQTYIERGLPVTAADAVRAAFPQGYAAVQAQYEKYAPLFMHPQRPALHALRQLDFNTYLPGAVLAKVDRMSMRHGLETRTPYLYPTVIKLAAKASQDLCMTGPVQNPVQKVAMRHLLARYLPQQHVQAPKKGFGMPLSVFFNNKPRIEAEMTAAYRRLADTRFFGARPGALDRLFAGIGGNINAVWAGIVLARWIDSVERPL</sequence>
<evidence type="ECO:0000256" key="4">
    <source>
        <dbReference type="ARBA" id="ARBA00022741"/>
    </source>
</evidence>
<dbReference type="InterPro" id="IPR017932">
    <property type="entry name" value="GATase_2_dom"/>
</dbReference>
<dbReference type="PANTHER" id="PTHR43284">
    <property type="entry name" value="ASPARAGINE SYNTHETASE (GLUTAMINE-HYDROLYZING)"/>
    <property type="match status" value="1"/>
</dbReference>
<evidence type="ECO:0000259" key="8">
    <source>
        <dbReference type="PROSITE" id="PS51278"/>
    </source>
</evidence>
<dbReference type="Pfam" id="PF13522">
    <property type="entry name" value="GATase_6"/>
    <property type="match status" value="1"/>
</dbReference>
<dbReference type="Gene3D" id="3.60.20.10">
    <property type="entry name" value="Glutamine Phosphoribosylpyrophosphate, subunit 1, domain 1"/>
    <property type="match status" value="1"/>
</dbReference>
<evidence type="ECO:0000256" key="5">
    <source>
        <dbReference type="ARBA" id="ARBA00022840"/>
    </source>
</evidence>
<dbReference type="InterPro" id="IPR029055">
    <property type="entry name" value="Ntn_hydrolases_N"/>
</dbReference>
<evidence type="ECO:0000256" key="2">
    <source>
        <dbReference type="ARBA" id="ARBA00005752"/>
    </source>
</evidence>
<evidence type="ECO:0000313" key="9">
    <source>
        <dbReference type="EMBL" id="MFC3675120.1"/>
    </source>
</evidence>
<comment type="caution">
    <text evidence="9">The sequence shown here is derived from an EMBL/GenBank/DDBJ whole genome shotgun (WGS) entry which is preliminary data.</text>
</comment>
<comment type="pathway">
    <text evidence="1">Amino-acid biosynthesis; L-asparagine biosynthesis; L-asparagine from L-aspartate (L-Gln route): step 1/1.</text>
</comment>
<dbReference type="SUPFAM" id="SSF56235">
    <property type="entry name" value="N-terminal nucleophile aminohydrolases (Ntn hydrolases)"/>
    <property type="match status" value="1"/>
</dbReference>
<dbReference type="InterPro" id="IPR001962">
    <property type="entry name" value="Asn_synthase"/>
</dbReference>
<dbReference type="InterPro" id="IPR014729">
    <property type="entry name" value="Rossmann-like_a/b/a_fold"/>
</dbReference>
<keyword evidence="10" id="KW-1185">Reference proteome</keyword>
<organism evidence="9 10">
    <name type="scientific">Ferrovibrio xuzhouensis</name>
    <dbReference type="NCBI Taxonomy" id="1576914"/>
    <lineage>
        <taxon>Bacteria</taxon>
        <taxon>Pseudomonadati</taxon>
        <taxon>Pseudomonadota</taxon>
        <taxon>Alphaproteobacteria</taxon>
        <taxon>Rhodospirillales</taxon>
        <taxon>Rhodospirillaceae</taxon>
        <taxon>Ferrovibrio</taxon>
    </lineage>
</organism>
<comment type="catalytic activity">
    <reaction evidence="7">
        <text>L-aspartate + L-glutamine + ATP + H2O = L-asparagine + L-glutamate + AMP + diphosphate + H(+)</text>
        <dbReference type="Rhea" id="RHEA:12228"/>
        <dbReference type="ChEBI" id="CHEBI:15377"/>
        <dbReference type="ChEBI" id="CHEBI:15378"/>
        <dbReference type="ChEBI" id="CHEBI:29985"/>
        <dbReference type="ChEBI" id="CHEBI:29991"/>
        <dbReference type="ChEBI" id="CHEBI:30616"/>
        <dbReference type="ChEBI" id="CHEBI:33019"/>
        <dbReference type="ChEBI" id="CHEBI:58048"/>
        <dbReference type="ChEBI" id="CHEBI:58359"/>
        <dbReference type="ChEBI" id="CHEBI:456215"/>
        <dbReference type="EC" id="6.3.5.4"/>
    </reaction>
</comment>
<evidence type="ECO:0000256" key="3">
    <source>
        <dbReference type="ARBA" id="ARBA00012737"/>
    </source>
</evidence>
<dbReference type="RefSeq" id="WP_379723083.1">
    <property type="nucleotide sequence ID" value="NZ_JBHRYJ010000001.1"/>
</dbReference>
<dbReference type="Gene3D" id="3.40.50.620">
    <property type="entry name" value="HUPs"/>
    <property type="match status" value="1"/>
</dbReference>
<keyword evidence="4" id="KW-0547">Nucleotide-binding</keyword>
<accession>A0ABV7VCJ1</accession>
<dbReference type="PIRSF" id="PIRSF001589">
    <property type="entry name" value="Asn_synthetase_glu-h"/>
    <property type="match status" value="1"/>
</dbReference>
<dbReference type="EMBL" id="JBHRYJ010000001">
    <property type="protein sequence ID" value="MFC3675120.1"/>
    <property type="molecule type" value="Genomic_DNA"/>
</dbReference>
<evidence type="ECO:0000256" key="6">
    <source>
        <dbReference type="ARBA" id="ARBA00022962"/>
    </source>
</evidence>
<keyword evidence="6" id="KW-0315">Glutamine amidotransferase</keyword>
<proteinExistence type="inferred from homology"/>
<keyword evidence="9" id="KW-0436">Ligase</keyword>
<feature type="domain" description="Glutamine amidotransferase type-2" evidence="8">
    <location>
        <begin position="2"/>
        <end position="218"/>
    </location>
</feature>
<protein>
    <recommendedName>
        <fullName evidence="3">asparagine synthase (glutamine-hydrolyzing)</fullName>
        <ecNumber evidence="3">6.3.5.4</ecNumber>
    </recommendedName>
</protein>
<dbReference type="GO" id="GO:0004066">
    <property type="term" value="F:asparagine synthase (glutamine-hydrolyzing) activity"/>
    <property type="evidence" value="ECO:0007669"/>
    <property type="project" value="UniProtKB-EC"/>
</dbReference>
<dbReference type="InterPro" id="IPR051786">
    <property type="entry name" value="ASN_synthetase/amidase"/>
</dbReference>
<name>A0ABV7VCJ1_9PROT</name>
<evidence type="ECO:0000313" key="10">
    <source>
        <dbReference type="Proteomes" id="UP001595711"/>
    </source>
</evidence>
<dbReference type="InterPro" id="IPR006426">
    <property type="entry name" value="Asn_synth_AEB"/>
</dbReference>
<dbReference type="PANTHER" id="PTHR43284:SF1">
    <property type="entry name" value="ASPARAGINE SYNTHETASE"/>
    <property type="match status" value="1"/>
</dbReference>
<keyword evidence="5" id="KW-0067">ATP-binding</keyword>
<dbReference type="InterPro" id="IPR033738">
    <property type="entry name" value="AsnB_N"/>
</dbReference>
<dbReference type="CDD" id="cd01991">
    <property type="entry name" value="Asn_synthase_B_C"/>
    <property type="match status" value="1"/>
</dbReference>
<dbReference type="Proteomes" id="UP001595711">
    <property type="component" value="Unassembled WGS sequence"/>
</dbReference>
<evidence type="ECO:0000256" key="7">
    <source>
        <dbReference type="ARBA" id="ARBA00048741"/>
    </source>
</evidence>
<dbReference type="CDD" id="cd00712">
    <property type="entry name" value="AsnB"/>
    <property type="match status" value="1"/>
</dbReference>
<dbReference type="NCBIfam" id="TIGR01536">
    <property type="entry name" value="asn_synth_AEB"/>
    <property type="match status" value="1"/>
</dbReference>
<dbReference type="PROSITE" id="PS51278">
    <property type="entry name" value="GATASE_TYPE_2"/>
    <property type="match status" value="1"/>
</dbReference>
<reference evidence="10" key="1">
    <citation type="journal article" date="2019" name="Int. J. Syst. Evol. Microbiol.">
        <title>The Global Catalogue of Microorganisms (GCM) 10K type strain sequencing project: providing services to taxonomists for standard genome sequencing and annotation.</title>
        <authorList>
            <consortium name="The Broad Institute Genomics Platform"/>
            <consortium name="The Broad Institute Genome Sequencing Center for Infectious Disease"/>
            <person name="Wu L."/>
            <person name="Ma J."/>
        </authorList>
    </citation>
    <scope>NUCLEOTIDE SEQUENCE [LARGE SCALE GENOMIC DNA]</scope>
    <source>
        <strain evidence="10">KCTC 42182</strain>
    </source>
</reference>
<comment type="similarity">
    <text evidence="2">Belongs to the asparagine synthetase family.</text>
</comment>
<evidence type="ECO:0000256" key="1">
    <source>
        <dbReference type="ARBA" id="ARBA00005187"/>
    </source>
</evidence>
<gene>
    <name evidence="9" type="primary">asnB</name>
    <name evidence="9" type="ORF">ACFOOQ_06180</name>
</gene>